<comment type="subcellular location">
    <subcellularLocation>
        <location evidence="1">Cell membrane</location>
        <topology evidence="1">Multi-pass membrane protein</topology>
    </subcellularLocation>
</comment>
<feature type="transmembrane region" description="Helical" evidence="1">
    <location>
        <begin position="247"/>
        <end position="265"/>
    </location>
</feature>
<dbReference type="GO" id="GO:0005886">
    <property type="term" value="C:plasma membrane"/>
    <property type="evidence" value="ECO:0007669"/>
    <property type="project" value="UniProtKB-SubCell"/>
</dbReference>
<keyword evidence="1" id="KW-1133">Transmembrane helix</keyword>
<name>A0AAU7DTG6_9MICO</name>
<dbReference type="PROSITE" id="PS50895">
    <property type="entry name" value="SURF1"/>
    <property type="match status" value="1"/>
</dbReference>
<reference evidence="2" key="1">
    <citation type="submission" date="2024-02" db="EMBL/GenBank/DDBJ databases">
        <title>Tomenella chthoni gen. nov. sp. nov., a member of the family Jonesiaceae isolated from bat guano.</title>
        <authorList>
            <person name="Miller S.L."/>
            <person name="King J."/>
            <person name="Sankaranarayanan K."/>
            <person name="Lawson P.A."/>
        </authorList>
    </citation>
    <scope>NUCLEOTIDE SEQUENCE</scope>
    <source>
        <strain evidence="2">BS-20</strain>
    </source>
</reference>
<dbReference type="EMBL" id="CP146203">
    <property type="protein sequence ID" value="XBH20586.1"/>
    <property type="molecule type" value="Genomic_DNA"/>
</dbReference>
<feature type="transmembrane region" description="Helical" evidence="1">
    <location>
        <begin position="21"/>
        <end position="40"/>
    </location>
</feature>
<comment type="similarity">
    <text evidence="1">Belongs to the SURF1 family.</text>
</comment>
<sequence length="311" mass="33386">MAIKTSSNTSFLRTAVQPKMIGLLVLFMAMAAVCGRLGVWQLDRAYERANLTKQHEISEATNLDSVPLGEVLAPQTTFPGDLVSKEVKVTGTFEPGTELLLPGRLVNNEPAVLVLSALRIQEDGTGGKSWEDLSGPPILPILRGAVPVSAIDAQGQIDPVWAAKIVPTSGPVEITGWLQASEAKGVQDLGPGQTDSISSAHLANVWGGPIYGGYLVAKEMTPSDTADISGLPRPTIEGGDGVNMQNFFYALQWWVFGLFAFALWVRLVRDNARRTSTEHPVNPFDKVDAANVHPFDAVDRMASEPASNQSK</sequence>
<dbReference type="InterPro" id="IPR002994">
    <property type="entry name" value="Surf1/Shy1"/>
</dbReference>
<dbReference type="AlphaFoldDB" id="A0AAU7DTG6"/>
<keyword evidence="1" id="KW-1003">Cell membrane</keyword>
<proteinExistence type="inferred from homology"/>
<gene>
    <name evidence="2" type="ORF">V5R04_10105</name>
</gene>
<organism evidence="2">
    <name type="scientific">Jonesiaceae bacterium BS-20</name>
    <dbReference type="NCBI Taxonomy" id="3120821"/>
    <lineage>
        <taxon>Bacteria</taxon>
        <taxon>Bacillati</taxon>
        <taxon>Actinomycetota</taxon>
        <taxon>Actinomycetes</taxon>
        <taxon>Micrococcales</taxon>
        <taxon>Jonesiaceae</taxon>
    </lineage>
</organism>
<keyword evidence="1" id="KW-0472">Membrane</keyword>
<evidence type="ECO:0000256" key="1">
    <source>
        <dbReference type="RuleBase" id="RU363076"/>
    </source>
</evidence>
<evidence type="ECO:0000313" key="2">
    <source>
        <dbReference type="EMBL" id="XBH20586.1"/>
    </source>
</evidence>
<accession>A0AAU7DTG6</accession>
<dbReference type="Pfam" id="PF02104">
    <property type="entry name" value="SURF1"/>
    <property type="match status" value="1"/>
</dbReference>
<keyword evidence="1" id="KW-0812">Transmembrane</keyword>
<dbReference type="CDD" id="cd06662">
    <property type="entry name" value="SURF1"/>
    <property type="match status" value="1"/>
</dbReference>
<protein>
    <recommendedName>
        <fullName evidence="1">SURF1-like protein</fullName>
    </recommendedName>
</protein>